<evidence type="ECO:0000256" key="1">
    <source>
        <dbReference type="SAM" id="MobiDB-lite"/>
    </source>
</evidence>
<evidence type="ECO:0000313" key="3">
    <source>
        <dbReference type="Proteomes" id="UP000827092"/>
    </source>
</evidence>
<feature type="region of interest" description="Disordered" evidence="1">
    <location>
        <begin position="456"/>
        <end position="492"/>
    </location>
</feature>
<protein>
    <recommendedName>
        <fullName evidence="4">Zinc finger MYM-type 1-like</fullName>
    </recommendedName>
</protein>
<gene>
    <name evidence="2" type="ORF">JTE90_026936</name>
</gene>
<dbReference type="PANTHER" id="PTHR45749">
    <property type="match status" value="1"/>
</dbReference>
<sequence>MKGQYSGLQARLRQDNPNLNYVHCAAHVLNLVVTDASESCKQAKYFLGLLQTTNTFLTESHKRLQVWAAVNKESAKRTTASSETTKALYNVAHDFDDFKPDVTFKAKALLENWCKFQNILIASVFGELFDLTTPTSKYLQLSGVDYLTVLKNIKTLTADIRNKRDNFQKTLDKTSEFAEYIRSTLIEGFDIEVETYLRPKRISRKKRHFDELAEDEAGNITEPKRRFQIDVYNNIFDTAILQLQSRFVSNEALFKDIEWLHSSKFEQLKSLEGGLSDYDDAMNVLSTYANVTCTYVISGDVISGGGISHIPPSLMVNSPFLTTPLFSMKRFLSNPPTSTEYSALRHQSSLYFETEVRQPSTSTQEVPQPSTSKVSLAEITEKESPKRTPFTSTALGYMSPLVMPEEIRPLPKAVARKTAIASQEPRIITASSNNVISQCAANETISEIELELDSSDNSTYGFSDHSSSSDENSLEENEIPSTNCNSSSGSDEVTKYRKESLSCWSSEHSLLM</sequence>
<evidence type="ECO:0000313" key="2">
    <source>
        <dbReference type="EMBL" id="KAG8175952.1"/>
    </source>
</evidence>
<dbReference type="AlphaFoldDB" id="A0AAV6TWX5"/>
<proteinExistence type="predicted"/>
<name>A0AAV6TWX5_9ARAC</name>
<dbReference type="InterPro" id="IPR012337">
    <property type="entry name" value="RNaseH-like_sf"/>
</dbReference>
<reference evidence="2 3" key="1">
    <citation type="journal article" date="2022" name="Nat. Ecol. Evol.">
        <title>A masculinizing supergene underlies an exaggerated male reproductive morph in a spider.</title>
        <authorList>
            <person name="Hendrickx F."/>
            <person name="De Corte Z."/>
            <person name="Sonet G."/>
            <person name="Van Belleghem S.M."/>
            <person name="Kostlbacher S."/>
            <person name="Vangestel C."/>
        </authorList>
    </citation>
    <scope>NUCLEOTIDE SEQUENCE [LARGE SCALE GENOMIC DNA]</scope>
    <source>
        <strain evidence="2">W744_W776</strain>
    </source>
</reference>
<organism evidence="2 3">
    <name type="scientific">Oedothorax gibbosus</name>
    <dbReference type="NCBI Taxonomy" id="931172"/>
    <lineage>
        <taxon>Eukaryota</taxon>
        <taxon>Metazoa</taxon>
        <taxon>Ecdysozoa</taxon>
        <taxon>Arthropoda</taxon>
        <taxon>Chelicerata</taxon>
        <taxon>Arachnida</taxon>
        <taxon>Araneae</taxon>
        <taxon>Araneomorphae</taxon>
        <taxon>Entelegynae</taxon>
        <taxon>Araneoidea</taxon>
        <taxon>Linyphiidae</taxon>
        <taxon>Erigoninae</taxon>
        <taxon>Oedothorax</taxon>
    </lineage>
</organism>
<dbReference type="Proteomes" id="UP000827092">
    <property type="component" value="Unassembled WGS sequence"/>
</dbReference>
<dbReference type="PANTHER" id="PTHR45749:SF21">
    <property type="entry name" value="DUF4371 DOMAIN-CONTAINING PROTEIN"/>
    <property type="match status" value="1"/>
</dbReference>
<dbReference type="SUPFAM" id="SSF53098">
    <property type="entry name" value="Ribonuclease H-like"/>
    <property type="match status" value="1"/>
</dbReference>
<evidence type="ECO:0008006" key="4">
    <source>
        <dbReference type="Google" id="ProtNLM"/>
    </source>
</evidence>
<comment type="caution">
    <text evidence="2">The sequence shown here is derived from an EMBL/GenBank/DDBJ whole genome shotgun (WGS) entry which is preliminary data.</text>
</comment>
<dbReference type="EMBL" id="JAFNEN010000938">
    <property type="protein sequence ID" value="KAG8175952.1"/>
    <property type="molecule type" value="Genomic_DNA"/>
</dbReference>
<feature type="compositionally biased region" description="Polar residues" evidence="1">
    <location>
        <begin position="479"/>
        <end position="491"/>
    </location>
</feature>
<accession>A0AAV6TWX5</accession>
<keyword evidence="3" id="KW-1185">Reference proteome</keyword>